<dbReference type="PANTHER" id="PTHR43537:SF24">
    <property type="entry name" value="GLUCONATE OPERON TRANSCRIPTIONAL REPRESSOR"/>
    <property type="match status" value="1"/>
</dbReference>
<dbReference type="Pfam" id="PF07729">
    <property type="entry name" value="FCD"/>
    <property type="match status" value="1"/>
</dbReference>
<dbReference type="CDD" id="cd07377">
    <property type="entry name" value="WHTH_GntR"/>
    <property type="match status" value="1"/>
</dbReference>
<dbReference type="InterPro" id="IPR011711">
    <property type="entry name" value="GntR_C"/>
</dbReference>
<reference evidence="5" key="1">
    <citation type="submission" date="2022-10" db="EMBL/GenBank/DDBJ databases">
        <title>Cytochrome P450 Catalyzes Benzene Ring Formation in the Biosynthesis of Trialkyl-Substituted Aromatic Polyketides.</title>
        <authorList>
            <person name="Zhao E."/>
            <person name="Ge H."/>
        </authorList>
    </citation>
    <scope>NUCLEOTIDE SEQUENCE</scope>
    <source>
        <strain evidence="5">NA0869</strain>
    </source>
</reference>
<dbReference type="Gene3D" id="1.20.120.530">
    <property type="entry name" value="GntR ligand-binding domain-like"/>
    <property type="match status" value="1"/>
</dbReference>
<dbReference type="Gene3D" id="1.10.10.10">
    <property type="entry name" value="Winged helix-like DNA-binding domain superfamily/Winged helix DNA-binding domain"/>
    <property type="match status" value="1"/>
</dbReference>
<dbReference type="PANTHER" id="PTHR43537">
    <property type="entry name" value="TRANSCRIPTIONAL REGULATOR, GNTR FAMILY"/>
    <property type="match status" value="1"/>
</dbReference>
<dbReference type="InterPro" id="IPR036390">
    <property type="entry name" value="WH_DNA-bd_sf"/>
</dbReference>
<dbReference type="RefSeq" id="WP_264249159.1">
    <property type="nucleotide sequence ID" value="NZ_CP107567.1"/>
</dbReference>
<keyword evidence="1" id="KW-0805">Transcription regulation</keyword>
<evidence type="ECO:0000256" key="3">
    <source>
        <dbReference type="ARBA" id="ARBA00023163"/>
    </source>
</evidence>
<evidence type="ECO:0000256" key="2">
    <source>
        <dbReference type="ARBA" id="ARBA00023125"/>
    </source>
</evidence>
<evidence type="ECO:0000259" key="4">
    <source>
        <dbReference type="PROSITE" id="PS50949"/>
    </source>
</evidence>
<protein>
    <submittedName>
        <fullName evidence="5">GntR family transcriptional regulator</fullName>
    </submittedName>
</protein>
<dbReference type="InterPro" id="IPR036388">
    <property type="entry name" value="WH-like_DNA-bd_sf"/>
</dbReference>
<dbReference type="SUPFAM" id="SSF46785">
    <property type="entry name" value="Winged helix' DNA-binding domain"/>
    <property type="match status" value="1"/>
</dbReference>
<dbReference type="Proteomes" id="UP001163878">
    <property type="component" value="Chromosome"/>
</dbReference>
<keyword evidence="3" id="KW-0804">Transcription</keyword>
<organism evidence="5 6">
    <name type="scientific">Streptomyces peucetius</name>
    <dbReference type="NCBI Taxonomy" id="1950"/>
    <lineage>
        <taxon>Bacteria</taxon>
        <taxon>Bacillati</taxon>
        <taxon>Actinomycetota</taxon>
        <taxon>Actinomycetes</taxon>
        <taxon>Kitasatosporales</taxon>
        <taxon>Streptomycetaceae</taxon>
        <taxon>Streptomyces</taxon>
    </lineage>
</organism>
<dbReference type="InterPro" id="IPR008920">
    <property type="entry name" value="TF_FadR/GntR_C"/>
</dbReference>
<dbReference type="SUPFAM" id="SSF48008">
    <property type="entry name" value="GntR ligand-binding domain-like"/>
    <property type="match status" value="1"/>
</dbReference>
<dbReference type="SMART" id="SM00345">
    <property type="entry name" value="HTH_GNTR"/>
    <property type="match status" value="1"/>
</dbReference>
<sequence length="235" mass="25248">MPVPQSRGLVSRSLLRENAFRAIRDAIVDGTLAPGERLNDADLVEWLGVSRTPVREALARLEQAGLVRTKPGRFTMVSPLDFRAVRAAQSVTAAMHELAVREVMPNLSAAELDAMRAANARFADALRQGDVDAAISADDDFHGVFVTACANDAVRTVLEQFTPVLRRVERLRFSSLSGRGSVAQHNRIIELCAAGDTEGAVAATRANWQTLLPLLDSALPEADEQDGADGSSPAH</sequence>
<keyword evidence="6" id="KW-1185">Reference proteome</keyword>
<dbReference type="PRINTS" id="PR00035">
    <property type="entry name" value="HTHGNTR"/>
</dbReference>
<accession>A0ABY6IFT7</accession>
<evidence type="ECO:0000313" key="5">
    <source>
        <dbReference type="EMBL" id="UYQ65853.1"/>
    </source>
</evidence>
<gene>
    <name evidence="5" type="ORF">OGH68_33300</name>
</gene>
<evidence type="ECO:0000256" key="1">
    <source>
        <dbReference type="ARBA" id="ARBA00023015"/>
    </source>
</evidence>
<dbReference type="SMART" id="SM00895">
    <property type="entry name" value="FCD"/>
    <property type="match status" value="1"/>
</dbReference>
<dbReference type="PROSITE" id="PS50949">
    <property type="entry name" value="HTH_GNTR"/>
    <property type="match status" value="1"/>
</dbReference>
<feature type="domain" description="HTH gntR-type" evidence="4">
    <location>
        <begin position="13"/>
        <end position="80"/>
    </location>
</feature>
<dbReference type="EMBL" id="CP107567">
    <property type="protein sequence ID" value="UYQ65853.1"/>
    <property type="molecule type" value="Genomic_DNA"/>
</dbReference>
<proteinExistence type="predicted"/>
<keyword evidence="2" id="KW-0238">DNA-binding</keyword>
<dbReference type="InterPro" id="IPR000524">
    <property type="entry name" value="Tscrpt_reg_HTH_GntR"/>
</dbReference>
<name>A0ABY6IFT7_STRPE</name>
<dbReference type="Pfam" id="PF00392">
    <property type="entry name" value="GntR"/>
    <property type="match status" value="1"/>
</dbReference>
<evidence type="ECO:0000313" key="6">
    <source>
        <dbReference type="Proteomes" id="UP001163878"/>
    </source>
</evidence>